<gene>
    <name evidence="8" type="ORF">OSB04_003556</name>
</gene>
<dbReference type="PANTHER" id="PTHR47983:SF23">
    <property type="entry name" value="PROLINE-RICH RECEPTOR-LIKE PROTEIN KINASE PERK13"/>
    <property type="match status" value="1"/>
</dbReference>
<dbReference type="Pfam" id="PF00069">
    <property type="entry name" value="Pkinase"/>
    <property type="match status" value="1"/>
</dbReference>
<evidence type="ECO:0000256" key="5">
    <source>
        <dbReference type="ARBA" id="ARBA00022840"/>
    </source>
</evidence>
<evidence type="ECO:0000313" key="8">
    <source>
        <dbReference type="EMBL" id="KAJ9567590.1"/>
    </source>
</evidence>
<keyword evidence="9" id="KW-1185">Reference proteome</keyword>
<keyword evidence="4" id="KW-0418">Kinase</keyword>
<evidence type="ECO:0000256" key="6">
    <source>
        <dbReference type="SAM" id="MobiDB-lite"/>
    </source>
</evidence>
<evidence type="ECO:0000256" key="1">
    <source>
        <dbReference type="ARBA" id="ARBA00022553"/>
    </source>
</evidence>
<feature type="compositionally biased region" description="Low complexity" evidence="6">
    <location>
        <begin position="90"/>
        <end position="100"/>
    </location>
</feature>
<evidence type="ECO:0000256" key="4">
    <source>
        <dbReference type="ARBA" id="ARBA00022777"/>
    </source>
</evidence>
<protein>
    <recommendedName>
        <fullName evidence="7">Protein kinase domain-containing protein</fullName>
    </recommendedName>
</protein>
<reference evidence="8" key="1">
    <citation type="submission" date="2023-03" db="EMBL/GenBank/DDBJ databases">
        <title>Chromosome-scale reference genome and RAD-based genetic map of yellow starthistle (Centaurea solstitialis) reveal putative structural variation and QTLs associated with invader traits.</title>
        <authorList>
            <person name="Reatini B."/>
            <person name="Cang F.A."/>
            <person name="Jiang Q."/>
            <person name="Mckibben M.T.W."/>
            <person name="Barker M.S."/>
            <person name="Rieseberg L.H."/>
            <person name="Dlugosch K.M."/>
        </authorList>
    </citation>
    <scope>NUCLEOTIDE SEQUENCE</scope>
    <source>
        <strain evidence="8">CAN-66</strain>
        <tissue evidence="8">Leaf</tissue>
    </source>
</reference>
<dbReference type="Gene3D" id="1.10.510.10">
    <property type="entry name" value="Transferase(Phosphotransferase) domain 1"/>
    <property type="match status" value="1"/>
</dbReference>
<dbReference type="InterPro" id="IPR000719">
    <property type="entry name" value="Prot_kinase_dom"/>
</dbReference>
<organism evidence="8 9">
    <name type="scientific">Centaurea solstitialis</name>
    <name type="common">yellow star-thistle</name>
    <dbReference type="NCBI Taxonomy" id="347529"/>
    <lineage>
        <taxon>Eukaryota</taxon>
        <taxon>Viridiplantae</taxon>
        <taxon>Streptophyta</taxon>
        <taxon>Embryophyta</taxon>
        <taxon>Tracheophyta</taxon>
        <taxon>Spermatophyta</taxon>
        <taxon>Magnoliopsida</taxon>
        <taxon>eudicotyledons</taxon>
        <taxon>Gunneridae</taxon>
        <taxon>Pentapetalae</taxon>
        <taxon>asterids</taxon>
        <taxon>campanulids</taxon>
        <taxon>Asterales</taxon>
        <taxon>Asteraceae</taxon>
        <taxon>Carduoideae</taxon>
        <taxon>Cardueae</taxon>
        <taxon>Centaureinae</taxon>
        <taxon>Centaurea</taxon>
    </lineage>
</organism>
<dbReference type="PANTHER" id="PTHR47983">
    <property type="entry name" value="PTO-INTERACTING PROTEIN 1-LIKE"/>
    <property type="match status" value="1"/>
</dbReference>
<dbReference type="AlphaFoldDB" id="A0AA38WTT8"/>
<keyword evidence="1" id="KW-0597">Phosphoprotein</keyword>
<proteinExistence type="predicted"/>
<dbReference type="GO" id="GO:0004672">
    <property type="term" value="F:protein kinase activity"/>
    <property type="evidence" value="ECO:0007669"/>
    <property type="project" value="InterPro"/>
</dbReference>
<dbReference type="PROSITE" id="PS50011">
    <property type="entry name" value="PROTEIN_KINASE_DOM"/>
    <property type="match status" value="1"/>
</dbReference>
<evidence type="ECO:0000313" key="9">
    <source>
        <dbReference type="Proteomes" id="UP001172457"/>
    </source>
</evidence>
<keyword evidence="5" id="KW-0067">ATP-binding</keyword>
<dbReference type="PROSITE" id="PS00109">
    <property type="entry name" value="PROTEIN_KINASE_TYR"/>
    <property type="match status" value="1"/>
</dbReference>
<keyword evidence="3" id="KW-0547">Nucleotide-binding</keyword>
<dbReference type="InterPro" id="IPR052101">
    <property type="entry name" value="Plant_StressResp_Kinase"/>
</dbReference>
<dbReference type="InterPro" id="IPR011009">
    <property type="entry name" value="Kinase-like_dom_sf"/>
</dbReference>
<dbReference type="InterPro" id="IPR008266">
    <property type="entry name" value="Tyr_kinase_AS"/>
</dbReference>
<dbReference type="EMBL" id="JARYMX010000001">
    <property type="protein sequence ID" value="KAJ9567590.1"/>
    <property type="molecule type" value="Genomic_DNA"/>
</dbReference>
<feature type="domain" description="Protein kinase" evidence="7">
    <location>
        <begin position="151"/>
        <end position="423"/>
    </location>
</feature>
<evidence type="ECO:0000256" key="2">
    <source>
        <dbReference type="ARBA" id="ARBA00022679"/>
    </source>
</evidence>
<dbReference type="Proteomes" id="UP001172457">
    <property type="component" value="Chromosome 1"/>
</dbReference>
<feature type="region of interest" description="Disordered" evidence="6">
    <location>
        <begin position="90"/>
        <end position="116"/>
    </location>
</feature>
<name>A0AA38WTT8_9ASTR</name>
<evidence type="ECO:0000256" key="3">
    <source>
        <dbReference type="ARBA" id="ARBA00022741"/>
    </source>
</evidence>
<dbReference type="SUPFAM" id="SSF56112">
    <property type="entry name" value="Protein kinase-like (PK-like)"/>
    <property type="match status" value="1"/>
</dbReference>
<keyword evidence="2" id="KW-0808">Transferase</keyword>
<comment type="caution">
    <text evidence="8">The sequence shown here is derived from an EMBL/GenBank/DDBJ whole genome shotgun (WGS) entry which is preliminary data.</text>
</comment>
<evidence type="ECO:0000259" key="7">
    <source>
        <dbReference type="PROSITE" id="PS50011"/>
    </source>
</evidence>
<sequence>MFLNYIRGFATDYLSWISEKRWNLSSQNDDKEVILYTCKPPTEVSESSRVENTFFPTQKLSRFMKKTPSQNNQPIYCTLPNFEGIYQPSSSSSSIASATESSRETDPFPRFNDTTQLPENNITSSVFSSHDQLGFPIELSWEEISEITNQFSNIIPLDSNENCQIFSGYLGNRSTPVFVKRYIGIESNYVLKAEKKAALTMCHKNIVGLVGFHQNENAMALVFPYASRGSLMDRFLNGFWTKELEVPFPGKMYIATGIAQGLRYMHEQCPRGAIVHGDLRPCNILLGHNLQPQITGFGHAKWLQFEQSSPTSSNSCGHKHPSDPKSLALMKADILAFGLLLLRLFCNRSAPRDDKTLLTWARPLLEQGAYHVLYDESEYDFHGLFVVTSAAARCINTKPKSRPCMSKVLSLLKGEVSCAKQTFPSTESSPSIGGSTM</sequence>
<accession>A0AA38WTT8</accession>
<dbReference type="GO" id="GO:0005524">
    <property type="term" value="F:ATP binding"/>
    <property type="evidence" value="ECO:0007669"/>
    <property type="project" value="UniProtKB-KW"/>
</dbReference>
<dbReference type="Gene3D" id="3.30.200.20">
    <property type="entry name" value="Phosphorylase Kinase, domain 1"/>
    <property type="match status" value="1"/>
</dbReference>